<dbReference type="AlphaFoldDB" id="A0A8S0PDP7"/>
<keyword evidence="2" id="KW-1185">Reference proteome</keyword>
<gene>
    <name evidence="1" type="ORF">OLEA9_A087538</name>
</gene>
<dbReference type="Proteomes" id="UP000594638">
    <property type="component" value="Unassembled WGS sequence"/>
</dbReference>
<dbReference type="Gramene" id="OE9A087538T1">
    <property type="protein sequence ID" value="OE9A087538C1"/>
    <property type="gene ID" value="OE9A087538"/>
</dbReference>
<dbReference type="OrthoDB" id="914234at2759"/>
<protein>
    <submittedName>
        <fullName evidence="1">Uncharacterized protein</fullName>
    </submittedName>
</protein>
<dbReference type="EMBL" id="CACTIH010000040">
    <property type="protein sequence ID" value="CAA2938948.1"/>
    <property type="molecule type" value="Genomic_DNA"/>
</dbReference>
<accession>A0A8S0PDP7</accession>
<sequence length="151" mass="16868">MASDNTSAKIQQKLRGNYGKEDNAEMMKATYLEQLPVQNDSEIANQKEVIKDGIGISDNLLMNTPADLQLVYELTKSSSKNQAAILENKKCNVTPEMNNELVKPFTATEVFQALKEMHPTKAPGPDGSLLFFIKNFGRISVPLLQMLYYIP</sequence>
<evidence type="ECO:0000313" key="2">
    <source>
        <dbReference type="Proteomes" id="UP000594638"/>
    </source>
</evidence>
<organism evidence="1 2">
    <name type="scientific">Olea europaea subsp. europaea</name>
    <dbReference type="NCBI Taxonomy" id="158383"/>
    <lineage>
        <taxon>Eukaryota</taxon>
        <taxon>Viridiplantae</taxon>
        <taxon>Streptophyta</taxon>
        <taxon>Embryophyta</taxon>
        <taxon>Tracheophyta</taxon>
        <taxon>Spermatophyta</taxon>
        <taxon>Magnoliopsida</taxon>
        <taxon>eudicotyledons</taxon>
        <taxon>Gunneridae</taxon>
        <taxon>Pentapetalae</taxon>
        <taxon>asterids</taxon>
        <taxon>lamiids</taxon>
        <taxon>Lamiales</taxon>
        <taxon>Oleaceae</taxon>
        <taxon>Oleeae</taxon>
        <taxon>Olea</taxon>
    </lineage>
</organism>
<proteinExistence type="predicted"/>
<reference evidence="1 2" key="1">
    <citation type="submission" date="2019-12" db="EMBL/GenBank/DDBJ databases">
        <authorList>
            <person name="Alioto T."/>
            <person name="Alioto T."/>
            <person name="Gomez Garrido J."/>
        </authorList>
    </citation>
    <scope>NUCLEOTIDE SEQUENCE [LARGE SCALE GENOMIC DNA]</scope>
</reference>
<evidence type="ECO:0000313" key="1">
    <source>
        <dbReference type="EMBL" id="CAA2938948.1"/>
    </source>
</evidence>
<comment type="caution">
    <text evidence="1">The sequence shown here is derived from an EMBL/GenBank/DDBJ whole genome shotgun (WGS) entry which is preliminary data.</text>
</comment>
<name>A0A8S0PDP7_OLEEU</name>